<organism evidence="2 3">
    <name type="scientific">Stenotrophomonas rhizophila</name>
    <dbReference type="NCBI Taxonomy" id="216778"/>
    <lineage>
        <taxon>Bacteria</taxon>
        <taxon>Pseudomonadati</taxon>
        <taxon>Pseudomonadota</taxon>
        <taxon>Gammaproteobacteria</taxon>
        <taxon>Lysobacterales</taxon>
        <taxon>Lysobacteraceae</taxon>
        <taxon>Stenotrophomonas</taxon>
    </lineage>
</organism>
<dbReference type="RefSeq" id="WP_152151565.1">
    <property type="nucleotide sequence ID" value="NZ_WELC01000004.1"/>
</dbReference>
<comment type="caution">
    <text evidence="2">The sequence shown here is derived from an EMBL/GenBank/DDBJ whole genome shotgun (WGS) entry which is preliminary data.</text>
</comment>
<evidence type="ECO:0000313" key="2">
    <source>
        <dbReference type="EMBL" id="KAB7631978.1"/>
    </source>
</evidence>
<proteinExistence type="predicted"/>
<reference evidence="2 3" key="1">
    <citation type="submission" date="2019-10" db="EMBL/GenBank/DDBJ databases">
        <title>Halotolerant bacteria associated to Saharan-endemic halophytes Stipa tenacissima L. and Atriplex halimus L mitigate salt stress and promote growth of tomato plants.</title>
        <authorList>
            <person name="Dif G."/>
        </authorList>
    </citation>
    <scope>NUCLEOTIDE SEQUENCE [LARGE SCALE GENOMIC DNA]</scope>
    <source>
        <strain evidence="2 3">IS26</strain>
    </source>
</reference>
<evidence type="ECO:0008006" key="4">
    <source>
        <dbReference type="Google" id="ProtNLM"/>
    </source>
</evidence>
<dbReference type="Pfam" id="PF20101">
    <property type="entry name" value="DUF6491"/>
    <property type="match status" value="1"/>
</dbReference>
<dbReference type="AlphaFoldDB" id="A0A7V7YIZ7"/>
<dbReference type="Proteomes" id="UP000449004">
    <property type="component" value="Unassembled WGS sequence"/>
</dbReference>
<gene>
    <name evidence="2" type="ORF">F9K92_04830</name>
</gene>
<feature type="signal peptide" evidence="1">
    <location>
        <begin position="1"/>
        <end position="18"/>
    </location>
</feature>
<protein>
    <recommendedName>
        <fullName evidence="4">Lipoprotein</fullName>
    </recommendedName>
</protein>
<sequence>MKLTLAIAALCLGLAACASTGRLSTAQKLDLYRAHAGPPQQDMPLYGSLSGWTALGDSALAVWTRPSEGYLLDLTGPCQGLDYASAIGLTSRIGRVSSRFDKVLVRDPTAGPVNLPCFISSIRKLDTKALRASEQELRQAQVQEREEGQQSPTR</sequence>
<accession>A0A7V7YIZ7</accession>
<evidence type="ECO:0000256" key="1">
    <source>
        <dbReference type="SAM" id="SignalP"/>
    </source>
</evidence>
<keyword evidence="1" id="KW-0732">Signal</keyword>
<feature type="chain" id="PRO_5031272764" description="Lipoprotein" evidence="1">
    <location>
        <begin position="19"/>
        <end position="154"/>
    </location>
</feature>
<name>A0A7V7YIZ7_9GAMM</name>
<dbReference type="PROSITE" id="PS51257">
    <property type="entry name" value="PROKAR_LIPOPROTEIN"/>
    <property type="match status" value="1"/>
</dbReference>
<dbReference type="InterPro" id="IPR045500">
    <property type="entry name" value="DUF6491"/>
</dbReference>
<evidence type="ECO:0000313" key="3">
    <source>
        <dbReference type="Proteomes" id="UP000449004"/>
    </source>
</evidence>
<dbReference type="EMBL" id="WELC01000004">
    <property type="protein sequence ID" value="KAB7631978.1"/>
    <property type="molecule type" value="Genomic_DNA"/>
</dbReference>